<keyword evidence="1" id="KW-0732">Signal</keyword>
<proteinExistence type="predicted"/>
<protein>
    <recommendedName>
        <fullName evidence="4">C6 domain-containing protein</fullName>
    </recommendedName>
</protein>
<dbReference type="AlphaFoldDB" id="A0AA39HDS2"/>
<dbReference type="Proteomes" id="UP001175271">
    <property type="component" value="Unassembled WGS sequence"/>
</dbReference>
<sequence length="464" mass="51703">MFPLLLFLLATSLQKSLCCLATRPAELPGMVETTSRTTSTQRNCDMCGDTVMVSQDDQNHKEFEIDEIDVDAEGCLRRLLGCRAPNARSVALQFNMREAAFLFGPRSDHVEVALLCRNGDWVVEENEAPIRQVVCSVVTEEENTTIVTTSTTTTTTSTTTTTAATTLTTTTLFSNNRYYAFNDDHRHHHNYNNNGHDYIHHHHSCANDIHFHEHRDDSDDDHRHHDDLNNDNFCNQYIQDLPRVLTYGTTTTTTTEGRRKCESCGDSINIDLSSLNKAIEVDDTMQGADGCLLRTFGCFGVEDPTDTNLVWNDGAAGTTSSLDGTAEYVEERLSCSDEAKWILTSRQSGMTFVVTSVYCLSLHFSECEKCVESIRKIIELPLRKEIETDETTKGSDGCLQRRIGCQGLPNPTQTSLEWNMGDAGFTFGELGVVEVELGCNERAEWILTMEDVKIPITAVSCIAA</sequence>
<accession>A0AA39HDS2</accession>
<feature type="signal peptide" evidence="1">
    <location>
        <begin position="1"/>
        <end position="18"/>
    </location>
</feature>
<keyword evidence="3" id="KW-1185">Reference proteome</keyword>
<evidence type="ECO:0008006" key="4">
    <source>
        <dbReference type="Google" id="ProtNLM"/>
    </source>
</evidence>
<gene>
    <name evidence="2" type="ORF">QR680_017090</name>
</gene>
<evidence type="ECO:0000313" key="3">
    <source>
        <dbReference type="Proteomes" id="UP001175271"/>
    </source>
</evidence>
<evidence type="ECO:0000313" key="2">
    <source>
        <dbReference type="EMBL" id="KAK0403725.1"/>
    </source>
</evidence>
<dbReference type="PANTHER" id="PTHR21629:SF5">
    <property type="entry name" value="C6 DOMAIN-CONTAINING PROTEIN"/>
    <property type="match status" value="1"/>
</dbReference>
<name>A0AA39HDS2_9BILA</name>
<reference evidence="2" key="1">
    <citation type="submission" date="2023-06" db="EMBL/GenBank/DDBJ databases">
        <title>Genomic analysis of the entomopathogenic nematode Steinernema hermaphroditum.</title>
        <authorList>
            <person name="Schwarz E.M."/>
            <person name="Heppert J.K."/>
            <person name="Baniya A."/>
            <person name="Schwartz H.T."/>
            <person name="Tan C.-H."/>
            <person name="Antoshechkin I."/>
            <person name="Sternberg P.W."/>
            <person name="Goodrich-Blair H."/>
            <person name="Dillman A.R."/>
        </authorList>
    </citation>
    <scope>NUCLEOTIDE SEQUENCE</scope>
    <source>
        <strain evidence="2">PS9179</strain>
        <tissue evidence="2">Whole animal</tissue>
    </source>
</reference>
<organism evidence="2 3">
    <name type="scientific">Steinernema hermaphroditum</name>
    <dbReference type="NCBI Taxonomy" id="289476"/>
    <lineage>
        <taxon>Eukaryota</taxon>
        <taxon>Metazoa</taxon>
        <taxon>Ecdysozoa</taxon>
        <taxon>Nematoda</taxon>
        <taxon>Chromadorea</taxon>
        <taxon>Rhabditida</taxon>
        <taxon>Tylenchina</taxon>
        <taxon>Panagrolaimomorpha</taxon>
        <taxon>Strongyloidoidea</taxon>
        <taxon>Steinernematidae</taxon>
        <taxon>Steinernema</taxon>
    </lineage>
</organism>
<dbReference type="PANTHER" id="PTHR21629">
    <property type="entry name" value="C6 DOMAIN-CONTAINING PROTEIN"/>
    <property type="match status" value="1"/>
</dbReference>
<comment type="caution">
    <text evidence="2">The sequence shown here is derived from an EMBL/GenBank/DDBJ whole genome shotgun (WGS) entry which is preliminary data.</text>
</comment>
<feature type="chain" id="PRO_5041354556" description="C6 domain-containing protein" evidence="1">
    <location>
        <begin position="19"/>
        <end position="464"/>
    </location>
</feature>
<dbReference type="EMBL" id="JAUCMV010000004">
    <property type="protein sequence ID" value="KAK0403725.1"/>
    <property type="molecule type" value="Genomic_DNA"/>
</dbReference>
<evidence type="ECO:0000256" key="1">
    <source>
        <dbReference type="SAM" id="SignalP"/>
    </source>
</evidence>